<evidence type="ECO:0000313" key="1">
    <source>
        <dbReference type="EMBL" id="TWU20277.1"/>
    </source>
</evidence>
<dbReference type="EMBL" id="SJPT01000009">
    <property type="protein sequence ID" value="TWU20277.1"/>
    <property type="molecule type" value="Genomic_DNA"/>
</dbReference>
<protein>
    <submittedName>
        <fullName evidence="1">Uncharacterized protein</fullName>
    </submittedName>
</protein>
<name>A0A5C6C8B6_9BACT</name>
<proteinExistence type="predicted"/>
<accession>A0A5C6C8B6</accession>
<dbReference type="AlphaFoldDB" id="A0A5C6C8B6"/>
<reference evidence="1 2" key="1">
    <citation type="submission" date="2019-02" db="EMBL/GenBank/DDBJ databases">
        <title>Deep-cultivation of Planctomycetes and their phenomic and genomic characterization uncovers novel biology.</title>
        <authorList>
            <person name="Wiegand S."/>
            <person name="Jogler M."/>
            <person name="Boedeker C."/>
            <person name="Pinto D."/>
            <person name="Vollmers J."/>
            <person name="Rivas-Marin E."/>
            <person name="Kohn T."/>
            <person name="Peeters S.H."/>
            <person name="Heuer A."/>
            <person name="Rast P."/>
            <person name="Oberbeckmann S."/>
            <person name="Bunk B."/>
            <person name="Jeske O."/>
            <person name="Meyerdierks A."/>
            <person name="Storesund J.E."/>
            <person name="Kallscheuer N."/>
            <person name="Luecker S."/>
            <person name="Lage O.M."/>
            <person name="Pohl T."/>
            <person name="Merkel B.J."/>
            <person name="Hornburger P."/>
            <person name="Mueller R.-W."/>
            <person name="Bruemmer F."/>
            <person name="Labrenz M."/>
            <person name="Spormann A.M."/>
            <person name="Op Den Camp H."/>
            <person name="Overmann J."/>
            <person name="Amann R."/>
            <person name="Jetten M.S.M."/>
            <person name="Mascher T."/>
            <person name="Medema M.H."/>
            <person name="Devos D.P."/>
            <person name="Kaster A.-K."/>
            <person name="Ovreas L."/>
            <person name="Rohde M."/>
            <person name="Galperin M.Y."/>
            <person name="Jogler C."/>
        </authorList>
    </citation>
    <scope>NUCLEOTIDE SEQUENCE [LARGE SCALE GENOMIC DNA]</scope>
    <source>
        <strain evidence="1 2">Pla52o</strain>
    </source>
</reference>
<evidence type="ECO:0000313" key="2">
    <source>
        <dbReference type="Proteomes" id="UP000316304"/>
    </source>
</evidence>
<dbReference type="RefSeq" id="WP_197169424.1">
    <property type="nucleotide sequence ID" value="NZ_SJPT01000009.1"/>
</dbReference>
<keyword evidence="2" id="KW-1185">Reference proteome</keyword>
<sequence length="57" mass="6453">MTGRIENRPYDRNGVKVLKSRILGRRILERMILEREAANGLAGSLEREGISFSNVPL</sequence>
<dbReference type="Proteomes" id="UP000316304">
    <property type="component" value="Unassembled WGS sequence"/>
</dbReference>
<comment type="caution">
    <text evidence="1">The sequence shown here is derived from an EMBL/GenBank/DDBJ whole genome shotgun (WGS) entry which is preliminary data.</text>
</comment>
<gene>
    <name evidence="1" type="ORF">Pla52o_47950</name>
</gene>
<organism evidence="1 2">
    <name type="scientific">Novipirellula galeiformis</name>
    <dbReference type="NCBI Taxonomy" id="2528004"/>
    <lineage>
        <taxon>Bacteria</taxon>
        <taxon>Pseudomonadati</taxon>
        <taxon>Planctomycetota</taxon>
        <taxon>Planctomycetia</taxon>
        <taxon>Pirellulales</taxon>
        <taxon>Pirellulaceae</taxon>
        <taxon>Novipirellula</taxon>
    </lineage>
</organism>